<organism evidence="9 10">
    <name type="scientific">Oceanisphaera marina</name>
    <dbReference type="NCBI Taxonomy" id="2017550"/>
    <lineage>
        <taxon>Bacteria</taxon>
        <taxon>Pseudomonadati</taxon>
        <taxon>Pseudomonadota</taxon>
        <taxon>Gammaproteobacteria</taxon>
        <taxon>Aeromonadales</taxon>
        <taxon>Aeromonadaceae</taxon>
        <taxon>Oceanisphaera</taxon>
    </lineage>
</organism>
<proteinExistence type="inferred from homology"/>
<evidence type="ECO:0000256" key="3">
    <source>
        <dbReference type="ARBA" id="ARBA00018111"/>
    </source>
</evidence>
<evidence type="ECO:0000313" key="10">
    <source>
        <dbReference type="Proteomes" id="UP000646152"/>
    </source>
</evidence>
<dbReference type="RefSeq" id="WP_188630492.1">
    <property type="nucleotide sequence ID" value="NZ_BMKE01000023.1"/>
</dbReference>
<name>A0ABQ1IUP9_9GAMM</name>
<evidence type="ECO:0000256" key="4">
    <source>
        <dbReference type="ARBA" id="ARBA00022490"/>
    </source>
</evidence>
<keyword evidence="4 5" id="KW-0963">Cytoplasm</keyword>
<dbReference type="HAMAP" id="MF_01114">
    <property type="entry name" value="RecX"/>
    <property type="match status" value="1"/>
</dbReference>
<evidence type="ECO:0000256" key="2">
    <source>
        <dbReference type="ARBA" id="ARBA00009695"/>
    </source>
</evidence>
<dbReference type="Pfam" id="PF21981">
    <property type="entry name" value="RecX_HTH3"/>
    <property type="match status" value="1"/>
</dbReference>
<protein>
    <recommendedName>
        <fullName evidence="3 5">Regulatory protein RecX</fullName>
    </recommendedName>
</protein>
<dbReference type="InterPro" id="IPR003783">
    <property type="entry name" value="Regulatory_RecX"/>
</dbReference>
<evidence type="ECO:0000313" key="9">
    <source>
        <dbReference type="EMBL" id="GGB51026.1"/>
    </source>
</evidence>
<dbReference type="InterPro" id="IPR053926">
    <property type="entry name" value="RecX_HTH_1st"/>
</dbReference>
<sequence>MNDPKLTPQALWHCALGLLSRRDHSRLELSQKLRQRQFDVELIEQALDKLEQQQWLSDHRFAVVQVRQHIFKKHGPLRIRMELKRKGVNEAYIEQALAEEDPDWFELALVCYQSRFRNRDIPDIKEKAKRMRYLQSRGFNSDQIRYALEAEQD</sequence>
<dbReference type="PANTHER" id="PTHR33602:SF1">
    <property type="entry name" value="REGULATORY PROTEIN RECX FAMILY PROTEIN"/>
    <property type="match status" value="1"/>
</dbReference>
<evidence type="ECO:0000256" key="5">
    <source>
        <dbReference type="HAMAP-Rule" id="MF_01114"/>
    </source>
</evidence>
<dbReference type="InterPro" id="IPR053925">
    <property type="entry name" value="RecX_HTH_3rd"/>
</dbReference>
<comment type="caution">
    <text evidence="9">The sequence shown here is derived from an EMBL/GenBank/DDBJ whole genome shotgun (WGS) entry which is preliminary data.</text>
</comment>
<comment type="similarity">
    <text evidence="2 5">Belongs to the RecX family.</text>
</comment>
<feature type="domain" description="RecX third three-helical" evidence="7">
    <location>
        <begin position="103"/>
        <end position="148"/>
    </location>
</feature>
<evidence type="ECO:0000259" key="7">
    <source>
        <dbReference type="Pfam" id="PF21981"/>
    </source>
</evidence>
<keyword evidence="10" id="KW-1185">Reference proteome</keyword>
<dbReference type="Pfam" id="PF21982">
    <property type="entry name" value="RecX_HTH1"/>
    <property type="match status" value="1"/>
</dbReference>
<evidence type="ECO:0000259" key="8">
    <source>
        <dbReference type="Pfam" id="PF21982"/>
    </source>
</evidence>
<gene>
    <name evidence="5 9" type="primary">recX</name>
    <name evidence="9" type="ORF">GCM10011502_25210</name>
</gene>
<dbReference type="PANTHER" id="PTHR33602">
    <property type="entry name" value="REGULATORY PROTEIN RECX FAMILY PROTEIN"/>
    <property type="match status" value="1"/>
</dbReference>
<reference evidence="10" key="1">
    <citation type="journal article" date="2019" name="Int. J. Syst. Evol. Microbiol.">
        <title>The Global Catalogue of Microorganisms (GCM) 10K type strain sequencing project: providing services to taxonomists for standard genome sequencing and annotation.</title>
        <authorList>
            <consortium name="The Broad Institute Genomics Platform"/>
            <consortium name="The Broad Institute Genome Sequencing Center for Infectious Disease"/>
            <person name="Wu L."/>
            <person name="Ma J."/>
        </authorList>
    </citation>
    <scope>NUCLEOTIDE SEQUENCE [LARGE SCALE GENOMIC DNA]</scope>
    <source>
        <strain evidence="10">CGMCC 1.15923</strain>
    </source>
</reference>
<comment type="subcellular location">
    <subcellularLocation>
        <location evidence="1 5">Cytoplasm</location>
    </subcellularLocation>
</comment>
<comment type="function">
    <text evidence="5">Modulates RecA activity.</text>
</comment>
<dbReference type="Pfam" id="PF02631">
    <property type="entry name" value="RecX_HTH2"/>
    <property type="match status" value="1"/>
</dbReference>
<accession>A0ABQ1IUP9</accession>
<evidence type="ECO:0000256" key="1">
    <source>
        <dbReference type="ARBA" id="ARBA00004496"/>
    </source>
</evidence>
<dbReference type="Proteomes" id="UP000646152">
    <property type="component" value="Unassembled WGS sequence"/>
</dbReference>
<dbReference type="EMBL" id="BMKE01000023">
    <property type="protein sequence ID" value="GGB51026.1"/>
    <property type="molecule type" value="Genomic_DNA"/>
</dbReference>
<dbReference type="Gene3D" id="1.10.10.10">
    <property type="entry name" value="Winged helix-like DNA-binding domain superfamily/Winged helix DNA-binding domain"/>
    <property type="match status" value="3"/>
</dbReference>
<feature type="domain" description="RecX second three-helical" evidence="6">
    <location>
        <begin position="57"/>
        <end position="97"/>
    </location>
</feature>
<evidence type="ECO:0000259" key="6">
    <source>
        <dbReference type="Pfam" id="PF02631"/>
    </source>
</evidence>
<dbReference type="InterPro" id="IPR053924">
    <property type="entry name" value="RecX_HTH_2nd"/>
</dbReference>
<feature type="domain" description="RecX first three-helical" evidence="8">
    <location>
        <begin position="13"/>
        <end position="50"/>
    </location>
</feature>
<dbReference type="InterPro" id="IPR036388">
    <property type="entry name" value="WH-like_DNA-bd_sf"/>
</dbReference>